<dbReference type="InterPro" id="IPR000719">
    <property type="entry name" value="Prot_kinase_dom"/>
</dbReference>
<evidence type="ECO:0000259" key="8">
    <source>
        <dbReference type="PROSITE" id="PS50011"/>
    </source>
</evidence>
<feature type="domain" description="Protein kinase" evidence="8">
    <location>
        <begin position="37"/>
        <end position="171"/>
    </location>
</feature>
<evidence type="ECO:0000256" key="3">
    <source>
        <dbReference type="ARBA" id="ARBA00022741"/>
    </source>
</evidence>
<dbReference type="InterPro" id="IPR017441">
    <property type="entry name" value="Protein_kinase_ATP_BS"/>
</dbReference>
<feature type="binding site" evidence="6">
    <location>
        <position position="67"/>
    </location>
    <ligand>
        <name>ATP</name>
        <dbReference type="ChEBI" id="CHEBI:30616"/>
    </ligand>
</feature>
<comment type="similarity">
    <text evidence="1">Belongs to the protein kinase superfamily. CMGC Ser/Thr protein kinase family. CDC2/CDKX subfamily.</text>
</comment>
<organism evidence="9 10">
    <name type="scientific">Dunaliella salina</name>
    <name type="common">Green alga</name>
    <name type="synonym">Protococcus salinus</name>
    <dbReference type="NCBI Taxonomy" id="3046"/>
    <lineage>
        <taxon>Eukaryota</taxon>
        <taxon>Viridiplantae</taxon>
        <taxon>Chlorophyta</taxon>
        <taxon>core chlorophytes</taxon>
        <taxon>Chlorophyceae</taxon>
        <taxon>CS clade</taxon>
        <taxon>Chlamydomonadales</taxon>
        <taxon>Dunaliellaceae</taxon>
        <taxon>Dunaliella</taxon>
    </lineage>
</organism>
<comment type="caution">
    <text evidence="9">The sequence shown here is derived from an EMBL/GenBank/DDBJ whole genome shotgun (WGS) entry which is preliminary data.</text>
</comment>
<dbReference type="PROSITE" id="PS50011">
    <property type="entry name" value="PROTEIN_KINASE_DOM"/>
    <property type="match status" value="1"/>
</dbReference>
<accession>A0ABQ7FTA5</accession>
<evidence type="ECO:0000256" key="5">
    <source>
        <dbReference type="ARBA" id="ARBA00022840"/>
    </source>
</evidence>
<evidence type="ECO:0000256" key="4">
    <source>
        <dbReference type="ARBA" id="ARBA00022777"/>
    </source>
</evidence>
<evidence type="ECO:0000256" key="2">
    <source>
        <dbReference type="ARBA" id="ARBA00022679"/>
    </source>
</evidence>
<evidence type="ECO:0000256" key="6">
    <source>
        <dbReference type="PROSITE-ProRule" id="PRU10141"/>
    </source>
</evidence>
<evidence type="ECO:0000313" key="9">
    <source>
        <dbReference type="EMBL" id="KAF5825368.1"/>
    </source>
</evidence>
<keyword evidence="4" id="KW-0418">Kinase</keyword>
<dbReference type="Pfam" id="PF00069">
    <property type="entry name" value="Pkinase"/>
    <property type="match status" value="1"/>
</dbReference>
<evidence type="ECO:0000313" key="10">
    <source>
        <dbReference type="Proteomes" id="UP000815325"/>
    </source>
</evidence>
<keyword evidence="3 6" id="KW-0547">Nucleotide-binding</keyword>
<keyword evidence="10" id="KW-1185">Reference proteome</keyword>
<dbReference type="Gene3D" id="3.30.200.20">
    <property type="entry name" value="Phosphorylase Kinase, domain 1"/>
    <property type="match status" value="1"/>
</dbReference>
<dbReference type="SUPFAM" id="SSF56112">
    <property type="entry name" value="Protein kinase-like (PK-like)"/>
    <property type="match status" value="1"/>
</dbReference>
<keyword evidence="5 6" id="KW-0067">ATP-binding</keyword>
<keyword evidence="2" id="KW-0808">Transferase</keyword>
<dbReference type="PANTHER" id="PTHR24056:SF111">
    <property type="entry name" value="CYCLIN-DEPENDENT KINASE-LIKE 5"/>
    <property type="match status" value="1"/>
</dbReference>
<keyword evidence="7" id="KW-0723">Serine/threonine-protein kinase</keyword>
<dbReference type="InterPro" id="IPR011009">
    <property type="entry name" value="Kinase-like_dom_sf"/>
</dbReference>
<protein>
    <submittedName>
        <fullName evidence="9">Kinase-like domain-containing protein</fullName>
    </submittedName>
</protein>
<dbReference type="PROSITE" id="PS00107">
    <property type="entry name" value="PROTEIN_KINASE_ATP"/>
    <property type="match status" value="1"/>
</dbReference>
<gene>
    <name evidence="9" type="ORF">DUNSADRAFT_11161</name>
</gene>
<name>A0ABQ7FTA5_DUNSA</name>
<sequence length="171" mass="20117">MAIKEIQKCEFFLGLLKKITQKCNYAQNRKHGIMNKYEVLSIVGEGAYGVVLKCRNKETEEIVAVKKFKESDEDEIVRKTTLREVKMLRALRQENIVNLKEAFRRKQKLYLVFEYVEKNLLEVLEEHPGGLALDQVRQYIYQLVKAVSWCHQHNIVHRDIKPENLLINTGE</sequence>
<evidence type="ECO:0000256" key="7">
    <source>
        <dbReference type="RuleBase" id="RU000304"/>
    </source>
</evidence>
<dbReference type="PANTHER" id="PTHR24056">
    <property type="entry name" value="CELL DIVISION PROTEIN KINASE"/>
    <property type="match status" value="1"/>
</dbReference>
<dbReference type="PROSITE" id="PS00108">
    <property type="entry name" value="PROTEIN_KINASE_ST"/>
    <property type="match status" value="1"/>
</dbReference>
<dbReference type="InterPro" id="IPR050108">
    <property type="entry name" value="CDK"/>
</dbReference>
<dbReference type="Proteomes" id="UP000815325">
    <property type="component" value="Unassembled WGS sequence"/>
</dbReference>
<evidence type="ECO:0000256" key="1">
    <source>
        <dbReference type="ARBA" id="ARBA00006485"/>
    </source>
</evidence>
<dbReference type="InterPro" id="IPR008271">
    <property type="entry name" value="Ser/Thr_kinase_AS"/>
</dbReference>
<proteinExistence type="inferred from homology"/>
<dbReference type="SMART" id="SM00220">
    <property type="entry name" value="S_TKc"/>
    <property type="match status" value="1"/>
</dbReference>
<dbReference type="EMBL" id="MU073521">
    <property type="protein sequence ID" value="KAF5825368.1"/>
    <property type="molecule type" value="Genomic_DNA"/>
</dbReference>
<dbReference type="Gene3D" id="1.10.510.10">
    <property type="entry name" value="Transferase(Phosphotransferase) domain 1"/>
    <property type="match status" value="1"/>
</dbReference>
<reference evidence="9" key="1">
    <citation type="submission" date="2017-08" db="EMBL/GenBank/DDBJ databases">
        <authorList>
            <person name="Polle J.E."/>
            <person name="Barry K."/>
            <person name="Cushman J."/>
            <person name="Schmutz J."/>
            <person name="Tran D."/>
            <person name="Hathwaick L.T."/>
            <person name="Yim W.C."/>
            <person name="Jenkins J."/>
            <person name="Mckie-Krisberg Z.M."/>
            <person name="Prochnik S."/>
            <person name="Lindquist E."/>
            <person name="Dockter R.B."/>
            <person name="Adam C."/>
            <person name="Molina H."/>
            <person name="Bunkerborg J."/>
            <person name="Jin E."/>
            <person name="Buchheim M."/>
            <person name="Magnuson J."/>
        </authorList>
    </citation>
    <scope>NUCLEOTIDE SEQUENCE</scope>
    <source>
        <strain evidence="9">CCAP 19/18</strain>
    </source>
</reference>